<feature type="region of interest" description="Disordered" evidence="1">
    <location>
        <begin position="152"/>
        <end position="183"/>
    </location>
</feature>
<reference evidence="2" key="1">
    <citation type="submission" date="2023-04" db="EMBL/GenBank/DDBJ databases">
        <authorList>
            <person name="Vijverberg K."/>
            <person name="Xiong W."/>
            <person name="Schranz E."/>
        </authorList>
    </citation>
    <scope>NUCLEOTIDE SEQUENCE</scope>
</reference>
<dbReference type="EMBL" id="OX465077">
    <property type="protein sequence ID" value="CAI9269879.1"/>
    <property type="molecule type" value="Genomic_DNA"/>
</dbReference>
<organism evidence="2 3">
    <name type="scientific">Lactuca saligna</name>
    <name type="common">Willowleaf lettuce</name>
    <dbReference type="NCBI Taxonomy" id="75948"/>
    <lineage>
        <taxon>Eukaryota</taxon>
        <taxon>Viridiplantae</taxon>
        <taxon>Streptophyta</taxon>
        <taxon>Embryophyta</taxon>
        <taxon>Tracheophyta</taxon>
        <taxon>Spermatophyta</taxon>
        <taxon>Magnoliopsida</taxon>
        <taxon>eudicotyledons</taxon>
        <taxon>Gunneridae</taxon>
        <taxon>Pentapetalae</taxon>
        <taxon>asterids</taxon>
        <taxon>campanulids</taxon>
        <taxon>Asterales</taxon>
        <taxon>Asteraceae</taxon>
        <taxon>Cichorioideae</taxon>
        <taxon>Cichorieae</taxon>
        <taxon>Lactucinae</taxon>
        <taxon>Lactuca</taxon>
    </lineage>
</organism>
<dbReference type="AlphaFoldDB" id="A0AA35Y777"/>
<keyword evidence="3" id="KW-1185">Reference proteome</keyword>
<dbReference type="Proteomes" id="UP001177003">
    <property type="component" value="Chromosome 1"/>
</dbReference>
<accession>A0AA35Y777</accession>
<proteinExistence type="predicted"/>
<gene>
    <name evidence="2" type="ORF">LSALG_LOCUS10228</name>
</gene>
<name>A0AA35Y777_LACSI</name>
<evidence type="ECO:0000313" key="2">
    <source>
        <dbReference type="EMBL" id="CAI9269879.1"/>
    </source>
</evidence>
<evidence type="ECO:0000256" key="1">
    <source>
        <dbReference type="SAM" id="MobiDB-lite"/>
    </source>
</evidence>
<sequence>MLMMMIKGKVMVLKRMSFEDQNDKNDVQGKVHGLEGDVNDHAHEEHFSKINDLLNEKDDDKSDAIVGKGNFGNEDVEQGNTSGLSEDEVRNLNLIVENVVKNVGLVDGFEGDVNDILKGNENLVGCGISQKAAEDDMNDILTGCAEDKVQNDKAKNDGQGVVEGEGGTDLEKGVEDDSNKNKGGGVETIYGILFVSPNSLDCWYDPDVHQ</sequence>
<evidence type="ECO:0000313" key="3">
    <source>
        <dbReference type="Proteomes" id="UP001177003"/>
    </source>
</evidence>
<feature type="compositionally biased region" description="Basic and acidic residues" evidence="1">
    <location>
        <begin position="169"/>
        <end position="180"/>
    </location>
</feature>
<protein>
    <submittedName>
        <fullName evidence="2">Uncharacterized protein</fullName>
    </submittedName>
</protein>